<dbReference type="GO" id="GO:0004713">
    <property type="term" value="F:protein tyrosine kinase activity"/>
    <property type="evidence" value="ECO:0007669"/>
    <property type="project" value="TreeGrafter"/>
</dbReference>
<dbReference type="PANTHER" id="PTHR24058:SF17">
    <property type="entry name" value="HOMEODOMAIN INTERACTING PROTEIN KINASE, ISOFORM D"/>
    <property type="match status" value="1"/>
</dbReference>
<evidence type="ECO:0000313" key="9">
    <source>
        <dbReference type="EMBL" id="KAH9315913.1"/>
    </source>
</evidence>
<dbReference type="Proteomes" id="UP000824469">
    <property type="component" value="Unassembled WGS sequence"/>
</dbReference>
<keyword evidence="3 6" id="KW-0547">Nucleotide-binding</keyword>
<dbReference type="GO" id="GO:0005737">
    <property type="term" value="C:cytoplasm"/>
    <property type="evidence" value="ECO:0007669"/>
    <property type="project" value="TreeGrafter"/>
</dbReference>
<feature type="region of interest" description="Disordered" evidence="7">
    <location>
        <begin position="572"/>
        <end position="595"/>
    </location>
</feature>
<dbReference type="Gene3D" id="3.30.200.20">
    <property type="entry name" value="Phosphorylase Kinase, domain 1"/>
    <property type="match status" value="1"/>
</dbReference>
<dbReference type="PROSITE" id="PS50011">
    <property type="entry name" value="PROTEIN_KINASE_DOM"/>
    <property type="match status" value="1"/>
</dbReference>
<keyword evidence="1" id="KW-0723">Serine/threonine-protein kinase</keyword>
<dbReference type="InterPro" id="IPR000719">
    <property type="entry name" value="Prot_kinase_dom"/>
</dbReference>
<evidence type="ECO:0000256" key="1">
    <source>
        <dbReference type="ARBA" id="ARBA00022527"/>
    </source>
</evidence>
<proteinExistence type="predicted"/>
<comment type="caution">
    <text evidence="9">The sequence shown here is derived from an EMBL/GenBank/DDBJ whole genome shotgun (WGS) entry which is preliminary data.</text>
</comment>
<dbReference type="Pfam" id="PF00069">
    <property type="entry name" value="Pkinase"/>
    <property type="match status" value="1"/>
</dbReference>
<name>A0AA38G610_TAXCH</name>
<evidence type="ECO:0000256" key="3">
    <source>
        <dbReference type="ARBA" id="ARBA00022741"/>
    </source>
</evidence>
<evidence type="ECO:0000256" key="5">
    <source>
        <dbReference type="ARBA" id="ARBA00022840"/>
    </source>
</evidence>
<gene>
    <name evidence="9" type="ORF">KI387_024540</name>
</gene>
<keyword evidence="10" id="KW-1185">Reference proteome</keyword>
<dbReference type="SMART" id="SM00220">
    <property type="entry name" value="S_TKc"/>
    <property type="match status" value="1"/>
</dbReference>
<dbReference type="PROSITE" id="PS00108">
    <property type="entry name" value="PROTEIN_KINASE_ST"/>
    <property type="match status" value="1"/>
</dbReference>
<feature type="domain" description="Protein kinase" evidence="8">
    <location>
        <begin position="74"/>
        <end position="415"/>
    </location>
</feature>
<dbReference type="CDD" id="cd14212">
    <property type="entry name" value="PKc_YAK1"/>
    <property type="match status" value="1"/>
</dbReference>
<keyword evidence="4" id="KW-0418">Kinase</keyword>
<accession>A0AA38G610</accession>
<evidence type="ECO:0000256" key="2">
    <source>
        <dbReference type="ARBA" id="ARBA00022679"/>
    </source>
</evidence>
<keyword evidence="2" id="KW-0808">Transferase</keyword>
<dbReference type="InterPro" id="IPR008271">
    <property type="entry name" value="Ser/Thr_kinase_AS"/>
</dbReference>
<dbReference type="PROSITE" id="PS00107">
    <property type="entry name" value="PROTEIN_KINASE_ATP"/>
    <property type="match status" value="1"/>
</dbReference>
<dbReference type="Gene3D" id="1.10.510.10">
    <property type="entry name" value="Transferase(Phosphotransferase) domain 1"/>
    <property type="match status" value="1"/>
</dbReference>
<dbReference type="InterPro" id="IPR017441">
    <property type="entry name" value="Protein_kinase_ATP_BS"/>
</dbReference>
<dbReference type="EMBL" id="JAHRHJ020000005">
    <property type="protein sequence ID" value="KAH9315913.1"/>
    <property type="molecule type" value="Genomic_DNA"/>
</dbReference>
<dbReference type="InterPro" id="IPR050494">
    <property type="entry name" value="Ser_Thr_dual-spec_kinase"/>
</dbReference>
<dbReference type="PANTHER" id="PTHR24058">
    <property type="entry name" value="DUAL SPECIFICITY PROTEIN KINASE"/>
    <property type="match status" value="1"/>
</dbReference>
<dbReference type="InterPro" id="IPR011009">
    <property type="entry name" value="Kinase-like_dom_sf"/>
</dbReference>
<dbReference type="OMA" id="FDPHNTV"/>
<keyword evidence="5 6" id="KW-0067">ATP-binding</keyword>
<evidence type="ECO:0000256" key="6">
    <source>
        <dbReference type="PROSITE-ProRule" id="PRU10141"/>
    </source>
</evidence>
<dbReference type="GO" id="GO:0005524">
    <property type="term" value="F:ATP binding"/>
    <property type="evidence" value="ECO:0007669"/>
    <property type="project" value="UniProtKB-UniRule"/>
</dbReference>
<sequence>MHSFLMTKESARFLAVDKHEREKLSLLSAQAKEEEDIVAAKVEELLDISMRKTRDVEGKTILQVVLEAWGDHLYIVKDLLGQGTFGQVVKCWSNVTNSFVAVKVIKNQPAYYHQALVEVSVLTTLNKKFDPEDKHHIVRMHDNFVFHGHLCIVFEMLGANLYELIKTNQFRGVSLNLLKLFAKQILDSLLVLRDASVIHCDLKPENILLTPSIHSAEIKLIDFGSACMENQTIYSYIQSRFYRSPEVVLGHPYTATIDMWSFGCIAAELFLGLPLFPGDSEYDLMKRMIERLGGQPPDHILRTARNSSKYFNHVGNAFVDESLAAKGVKSAYQFLSESEYEAREKKKPASGKRYFNYVRLEDIIFNYPHRKKMTKEELAKENQIRLSFVDFLRGLVHFDPVKRWTPRQAAQHPFVTEEPFSGPYRPFPEAPHMHVFHEIMVDVNPGSSRWSHTSLIPQVVNTNASSPQYHPTKFNHTSSYGSLGSYCIRGEGFGLANNCGCQGDTQIPVIYRPQDAFTVDCQEDGVPGVNCLGESPKTWHRTMRVSHEHALGDGMFRPMSFGVSPSQIPSSFQVHLSSGSHGKQDPTSSASGDIHGTALGRAAAVRPYHKTRGLGVLGNVRLSCEEEIFSQCQVDHQSYDSGERRYVFV</sequence>
<feature type="binding site" evidence="6">
    <location>
        <position position="103"/>
    </location>
    <ligand>
        <name>ATP</name>
        <dbReference type="ChEBI" id="CHEBI:30616"/>
    </ligand>
</feature>
<evidence type="ECO:0000256" key="7">
    <source>
        <dbReference type="SAM" id="MobiDB-lite"/>
    </source>
</evidence>
<feature type="compositionally biased region" description="Polar residues" evidence="7">
    <location>
        <begin position="572"/>
        <end position="591"/>
    </location>
</feature>
<reference evidence="9 10" key="1">
    <citation type="journal article" date="2021" name="Nat. Plants">
        <title>The Taxus genome provides insights into paclitaxel biosynthesis.</title>
        <authorList>
            <person name="Xiong X."/>
            <person name="Gou J."/>
            <person name="Liao Q."/>
            <person name="Li Y."/>
            <person name="Zhou Q."/>
            <person name="Bi G."/>
            <person name="Li C."/>
            <person name="Du R."/>
            <person name="Wang X."/>
            <person name="Sun T."/>
            <person name="Guo L."/>
            <person name="Liang H."/>
            <person name="Lu P."/>
            <person name="Wu Y."/>
            <person name="Zhang Z."/>
            <person name="Ro D.K."/>
            <person name="Shang Y."/>
            <person name="Huang S."/>
            <person name="Yan J."/>
        </authorList>
    </citation>
    <scope>NUCLEOTIDE SEQUENCE [LARGE SCALE GENOMIC DNA]</scope>
    <source>
        <strain evidence="9">Ta-2019</strain>
    </source>
</reference>
<organism evidence="9 10">
    <name type="scientific">Taxus chinensis</name>
    <name type="common">Chinese yew</name>
    <name type="synonym">Taxus wallichiana var. chinensis</name>
    <dbReference type="NCBI Taxonomy" id="29808"/>
    <lineage>
        <taxon>Eukaryota</taxon>
        <taxon>Viridiplantae</taxon>
        <taxon>Streptophyta</taxon>
        <taxon>Embryophyta</taxon>
        <taxon>Tracheophyta</taxon>
        <taxon>Spermatophyta</taxon>
        <taxon>Pinopsida</taxon>
        <taxon>Pinidae</taxon>
        <taxon>Conifers II</taxon>
        <taxon>Cupressales</taxon>
        <taxon>Taxaceae</taxon>
        <taxon>Taxus</taxon>
    </lineage>
</organism>
<evidence type="ECO:0000313" key="10">
    <source>
        <dbReference type="Proteomes" id="UP000824469"/>
    </source>
</evidence>
<dbReference type="AlphaFoldDB" id="A0AA38G610"/>
<evidence type="ECO:0000259" key="8">
    <source>
        <dbReference type="PROSITE" id="PS50011"/>
    </source>
</evidence>
<dbReference type="GO" id="GO:0004674">
    <property type="term" value="F:protein serine/threonine kinase activity"/>
    <property type="evidence" value="ECO:0007669"/>
    <property type="project" value="UniProtKB-KW"/>
</dbReference>
<dbReference type="SUPFAM" id="SSF56112">
    <property type="entry name" value="Protein kinase-like (PK-like)"/>
    <property type="match status" value="1"/>
</dbReference>
<evidence type="ECO:0000256" key="4">
    <source>
        <dbReference type="ARBA" id="ARBA00022777"/>
    </source>
</evidence>
<protein>
    <recommendedName>
        <fullName evidence="8">Protein kinase domain-containing protein</fullName>
    </recommendedName>
</protein>